<dbReference type="InterPro" id="IPR001969">
    <property type="entry name" value="Aspartic_peptidase_AS"/>
</dbReference>
<evidence type="ECO:0000259" key="2">
    <source>
        <dbReference type="Pfam" id="PF13976"/>
    </source>
</evidence>
<gene>
    <name evidence="4" type="ORF">LAZ67_8001505</name>
</gene>
<evidence type="ECO:0008006" key="6">
    <source>
        <dbReference type="Google" id="ProtNLM"/>
    </source>
</evidence>
<feature type="compositionally biased region" description="Basic and acidic residues" evidence="1">
    <location>
        <begin position="209"/>
        <end position="231"/>
    </location>
</feature>
<keyword evidence="5" id="KW-1185">Reference proteome</keyword>
<evidence type="ECO:0000313" key="5">
    <source>
        <dbReference type="Proteomes" id="UP001235939"/>
    </source>
</evidence>
<dbReference type="Pfam" id="PF03564">
    <property type="entry name" value="DUF1759"/>
    <property type="match status" value="1"/>
</dbReference>
<dbReference type="InterPro" id="IPR054722">
    <property type="entry name" value="PolX-like_BBD"/>
</dbReference>
<feature type="domain" description="Retrovirus-related Pol polyprotein from transposon TNT 1-94-like beta-barrel" evidence="3">
    <location>
        <begin position="1"/>
        <end position="75"/>
    </location>
</feature>
<dbReference type="InterPro" id="IPR005312">
    <property type="entry name" value="DUF1759"/>
</dbReference>
<evidence type="ECO:0000256" key="1">
    <source>
        <dbReference type="SAM" id="MobiDB-lite"/>
    </source>
</evidence>
<protein>
    <recommendedName>
        <fullName evidence="6">GAG-pre-integrase domain-containing protein</fullName>
    </recommendedName>
</protein>
<sequence length="799" mass="91183">MTFRREWFKTYTPFTSDHPIYLGDNSTLLAEGMGDIEIQAYVDGGWYNTYIRNVLYSPQLKKNLYSLSTSTRRGFNVIIKHDKLQIFMDNDLKAVGVRHDGLYRMLFKVTSSSQGYITSENKLQLWHERLAHLPVATLREMATKGLVDGLQPQDLEGEFFFCEGCQLGKAHRKSCYPSDGKNYQLGYCRFDPRLPQLIARVDRILQEATRPHHITESRQDNHNEGDHKEEGDMPPSPNRGYKLLQALLDLNEKYQALLVVKEGITEESIDREWQECDKYKEEKFDIQQKVSVLRNPDKEETIPIASEDTVINVKLPELALKSYDGSLEGANYVLAVQALQERFGDPNILTELYVRRLLNSVISNVKKENRNLSSLYDELSSHLRSLETLGIDPQLSGIFLYPLVESSLPSDILKIWHRHPSSGYGMELAKREESDKGVGGAQERLSQACTGQVLLMTTVALLRGPNASRRVRILLDSGSQFSYIKQSLVWSIGIERKGEITIAKSLFGGNKIGEEKHGKYMLELENLGNKRDVIHIEALDQRKICDAIPPLPKGDWLEKLKIKGIILSQDNFKGQEIDILIGANYLGMILTGKIVQVEADLTAVETKLGWTLMGNSPIIDSNDNVQQTLNLLTTRCDLKDLWDLEVLGIRDPVETCSKETRYQEIKEKFITKIQRQSDQRYSVGLPWKVEKKSIPSNLNIAIKSLDISTKKMTSQNKLTEYSQIFRDWLTEGLIERVEENPLERRGYYLPHRPVYKMESKTTPIRPVFDASCLGHNGLSLNQCLEKGPNLLERIPEMMI</sequence>
<reference evidence="4 5" key="1">
    <citation type="submission" date="2022-01" db="EMBL/GenBank/DDBJ databases">
        <title>A chromosomal length assembly of Cordylochernes scorpioides.</title>
        <authorList>
            <person name="Zeh D."/>
            <person name="Zeh J."/>
        </authorList>
    </citation>
    <scope>NUCLEOTIDE SEQUENCE [LARGE SCALE GENOMIC DNA]</scope>
    <source>
        <strain evidence="4">IN4F17</strain>
        <tissue evidence="4">Whole Body</tissue>
    </source>
</reference>
<feature type="region of interest" description="Disordered" evidence="1">
    <location>
        <begin position="209"/>
        <end position="237"/>
    </location>
</feature>
<evidence type="ECO:0000259" key="3">
    <source>
        <dbReference type="Pfam" id="PF22936"/>
    </source>
</evidence>
<dbReference type="Proteomes" id="UP001235939">
    <property type="component" value="Chromosome 08"/>
</dbReference>
<name>A0ABY6KQ95_9ARAC</name>
<dbReference type="InterPro" id="IPR025724">
    <property type="entry name" value="GAG-pre-integrase_dom"/>
</dbReference>
<organism evidence="4 5">
    <name type="scientific">Cordylochernes scorpioides</name>
    <dbReference type="NCBI Taxonomy" id="51811"/>
    <lineage>
        <taxon>Eukaryota</taxon>
        <taxon>Metazoa</taxon>
        <taxon>Ecdysozoa</taxon>
        <taxon>Arthropoda</taxon>
        <taxon>Chelicerata</taxon>
        <taxon>Arachnida</taxon>
        <taxon>Pseudoscorpiones</taxon>
        <taxon>Cheliferoidea</taxon>
        <taxon>Chernetidae</taxon>
        <taxon>Cordylochernes</taxon>
    </lineage>
</organism>
<dbReference type="Pfam" id="PF13976">
    <property type="entry name" value="gag_pre-integrs"/>
    <property type="match status" value="1"/>
</dbReference>
<dbReference type="PANTHER" id="PTHR47331">
    <property type="entry name" value="PHD-TYPE DOMAIN-CONTAINING PROTEIN"/>
    <property type="match status" value="1"/>
</dbReference>
<dbReference type="PANTHER" id="PTHR47331:SF5">
    <property type="entry name" value="RIBONUCLEASE H"/>
    <property type="match status" value="1"/>
</dbReference>
<dbReference type="EMBL" id="CP092870">
    <property type="protein sequence ID" value="UYV71039.1"/>
    <property type="molecule type" value="Genomic_DNA"/>
</dbReference>
<dbReference type="Pfam" id="PF22936">
    <property type="entry name" value="Pol_BBD"/>
    <property type="match status" value="1"/>
</dbReference>
<accession>A0ABY6KQ95</accession>
<dbReference type="PROSITE" id="PS00141">
    <property type="entry name" value="ASP_PROTEASE"/>
    <property type="match status" value="1"/>
</dbReference>
<feature type="domain" description="GAG-pre-integrase" evidence="2">
    <location>
        <begin position="101"/>
        <end position="169"/>
    </location>
</feature>
<proteinExistence type="predicted"/>
<evidence type="ECO:0000313" key="4">
    <source>
        <dbReference type="EMBL" id="UYV71039.1"/>
    </source>
</evidence>